<evidence type="ECO:0000313" key="4">
    <source>
        <dbReference type="EMBL" id="PCE43460.1"/>
    </source>
</evidence>
<feature type="domain" description="SMODS and SLOG-associating 2TM effector" evidence="2">
    <location>
        <begin position="183"/>
        <end position="304"/>
    </location>
</feature>
<gene>
    <name evidence="4" type="ORF">COO09_03895</name>
</gene>
<dbReference type="KEGG" id="rdi:CMV14_01575"/>
<evidence type="ECO:0000256" key="1">
    <source>
        <dbReference type="SAM" id="Phobius"/>
    </source>
</evidence>
<keyword evidence="1" id="KW-0472">Membrane</keyword>
<accession>A0A2A4G156</accession>
<dbReference type="NCBIfam" id="NF033610">
    <property type="entry name" value="SLATT_3"/>
    <property type="match status" value="1"/>
</dbReference>
<dbReference type="EMBL" id="NWUF01000003">
    <property type="protein sequence ID" value="PCE43460.1"/>
    <property type="molecule type" value="Genomic_DNA"/>
</dbReference>
<comment type="caution">
    <text evidence="4">The sequence shown here is derived from an EMBL/GenBank/DDBJ whole genome shotgun (WGS) entry which is preliminary data.</text>
</comment>
<feature type="domain" description="SMODS and SLOG-associating 2TM effector" evidence="3">
    <location>
        <begin position="16"/>
        <end position="180"/>
    </location>
</feature>
<evidence type="ECO:0000313" key="5">
    <source>
        <dbReference type="Proteomes" id="UP000218934"/>
    </source>
</evidence>
<feature type="transmembrane region" description="Helical" evidence="1">
    <location>
        <begin position="234"/>
        <end position="253"/>
    </location>
</feature>
<feature type="transmembrane region" description="Helical" evidence="1">
    <location>
        <begin position="41"/>
        <end position="58"/>
    </location>
</feature>
<reference evidence="4 5" key="1">
    <citation type="submission" date="2017-09" db="EMBL/GenBank/DDBJ databases">
        <title>The Catabolism of 3,6-Dichlorosalicylic acid is Initiated by the Cytochrome P450 Monooxygenase DsmABC in Rhizorhabdus dicambivorans Ndbn-20.</title>
        <authorList>
            <person name="Na L."/>
        </authorList>
    </citation>
    <scope>NUCLEOTIDE SEQUENCE [LARGE SCALE GENOMIC DNA]</scope>
    <source>
        <strain evidence="4 5">Ndbn-20m</strain>
    </source>
</reference>
<dbReference type="OrthoDB" id="9806639at2"/>
<feature type="transmembrane region" description="Helical" evidence="1">
    <location>
        <begin position="208"/>
        <end position="228"/>
    </location>
</feature>
<dbReference type="AlphaFoldDB" id="A0A2A4G156"/>
<sequence length="311" mass="34893">MATDASTSPIESFDYPAIFVAADLLSGHAQRLYLWLVRGEYLLLLSAAGLACTLAEVPPALDGTRSPAAVYLYVAYVFAFLVSLVLLLTRSLKKPEQDWYRARALAESVKTSSWRYCMRAEPFGDVDRVAIRRAEFSSYLHTILVNNRAVGERLHPDAGMADQITASMDKVRALDFDQRKSFYLEHRIREQRGWYTAKARRSKMASRWWFGLGVATYGVILLLVLAGFRESRESPVVGILVVMASSMLGWVQIRKHNELVSSYTLTSHEIGIIQGKSQDAQDEKGFSAFVNDAELAFSREHTQWVARGASI</sequence>
<dbReference type="Proteomes" id="UP000218934">
    <property type="component" value="Unassembled WGS sequence"/>
</dbReference>
<evidence type="ECO:0000259" key="2">
    <source>
        <dbReference type="Pfam" id="PF18181"/>
    </source>
</evidence>
<keyword evidence="5" id="KW-1185">Reference proteome</keyword>
<evidence type="ECO:0000259" key="3">
    <source>
        <dbReference type="Pfam" id="PF18184"/>
    </source>
</evidence>
<dbReference type="NCBIfam" id="NF033634">
    <property type="entry name" value="SLATT_1"/>
    <property type="match status" value="1"/>
</dbReference>
<keyword evidence="1" id="KW-1133">Transmembrane helix</keyword>
<dbReference type="Pfam" id="PF18184">
    <property type="entry name" value="SLATT_3"/>
    <property type="match status" value="1"/>
</dbReference>
<protein>
    <submittedName>
        <fullName evidence="4">DUF4231 domain-containing protein</fullName>
    </submittedName>
</protein>
<dbReference type="Pfam" id="PF18181">
    <property type="entry name" value="SLATT_1"/>
    <property type="match status" value="1"/>
</dbReference>
<keyword evidence="1" id="KW-0812">Transmembrane</keyword>
<organism evidence="4 5">
    <name type="scientific">Rhizorhabdus dicambivorans</name>
    <dbReference type="NCBI Taxonomy" id="1850238"/>
    <lineage>
        <taxon>Bacteria</taxon>
        <taxon>Pseudomonadati</taxon>
        <taxon>Pseudomonadota</taxon>
        <taxon>Alphaproteobacteria</taxon>
        <taxon>Sphingomonadales</taxon>
        <taxon>Sphingomonadaceae</taxon>
        <taxon>Rhizorhabdus</taxon>
    </lineage>
</organism>
<proteinExistence type="predicted"/>
<dbReference type="RefSeq" id="WP_083215693.1">
    <property type="nucleotide sequence ID" value="NZ_CP023449.1"/>
</dbReference>
<dbReference type="InterPro" id="IPR040884">
    <property type="entry name" value="SLATT_1"/>
</dbReference>
<dbReference type="InterPro" id="IPR041116">
    <property type="entry name" value="SLATT_3"/>
</dbReference>
<name>A0A2A4G156_9SPHN</name>
<feature type="transmembrane region" description="Helical" evidence="1">
    <location>
        <begin position="70"/>
        <end position="89"/>
    </location>
</feature>